<sequence length="133" mass="14982">MRPLGYILICFFVGTALAGDTHDESHHTTLVEAVSSTTSTMNQQLQPTTSSNPDELQETPEGFLEFLTRCSQEWTNLSTSWLRTRNMLANALFEFRLSKLQATGDDIKRREIQSCGNHREIPASDEESRLGDC</sequence>
<feature type="chain" id="PRO_5008077662" evidence="1">
    <location>
        <begin position="19"/>
        <end position="133"/>
    </location>
</feature>
<gene>
    <name evidence="2" type="ORF">BDEG_24432</name>
</gene>
<feature type="signal peptide" evidence="1">
    <location>
        <begin position="1"/>
        <end position="18"/>
    </location>
</feature>
<proteinExistence type="predicted"/>
<accession>A0A177WKU9</accession>
<reference evidence="2 3" key="2">
    <citation type="submission" date="2016-05" db="EMBL/GenBank/DDBJ databases">
        <title>Lineage-specific infection strategies underlie the spectrum of fungal disease in amphibians.</title>
        <authorList>
            <person name="Cuomo C.A."/>
            <person name="Farrer R.A."/>
            <person name="James T."/>
            <person name="Longcore J."/>
            <person name="Birren B."/>
        </authorList>
    </citation>
    <scope>NUCLEOTIDE SEQUENCE [LARGE SCALE GENOMIC DNA]</scope>
    <source>
        <strain evidence="2 3">JEL423</strain>
    </source>
</reference>
<dbReference type="VEuPathDB" id="FungiDB:BDEG_24432"/>
<dbReference type="AlphaFoldDB" id="A0A177WKU9"/>
<dbReference type="Proteomes" id="UP000077115">
    <property type="component" value="Unassembled WGS sequence"/>
</dbReference>
<organism evidence="2 3">
    <name type="scientific">Batrachochytrium dendrobatidis (strain JEL423)</name>
    <dbReference type="NCBI Taxonomy" id="403673"/>
    <lineage>
        <taxon>Eukaryota</taxon>
        <taxon>Fungi</taxon>
        <taxon>Fungi incertae sedis</taxon>
        <taxon>Chytridiomycota</taxon>
        <taxon>Chytridiomycota incertae sedis</taxon>
        <taxon>Chytridiomycetes</taxon>
        <taxon>Rhizophydiales</taxon>
        <taxon>Rhizophydiales incertae sedis</taxon>
        <taxon>Batrachochytrium</taxon>
    </lineage>
</organism>
<protein>
    <submittedName>
        <fullName evidence="2">Uncharacterized protein</fullName>
    </submittedName>
</protein>
<keyword evidence="1" id="KW-0732">Signal</keyword>
<evidence type="ECO:0000313" key="2">
    <source>
        <dbReference type="EMBL" id="OAJ40727.1"/>
    </source>
</evidence>
<evidence type="ECO:0000256" key="1">
    <source>
        <dbReference type="SAM" id="SignalP"/>
    </source>
</evidence>
<reference evidence="2 3" key="1">
    <citation type="submission" date="2006-10" db="EMBL/GenBank/DDBJ databases">
        <title>The Genome Sequence of Batrachochytrium dendrobatidis JEL423.</title>
        <authorList>
            <consortium name="The Broad Institute Genome Sequencing Platform"/>
            <person name="Birren B."/>
            <person name="Lander E."/>
            <person name="Galagan J."/>
            <person name="Cuomo C."/>
            <person name="Devon K."/>
            <person name="Jaffe D."/>
            <person name="Butler J."/>
            <person name="Alvarez P."/>
            <person name="Gnerre S."/>
            <person name="Grabherr M."/>
            <person name="Kleber M."/>
            <person name="Mauceli E."/>
            <person name="Brockman W."/>
            <person name="Young S."/>
            <person name="LaButti K."/>
            <person name="Sykes S."/>
            <person name="DeCaprio D."/>
            <person name="Crawford M."/>
            <person name="Koehrsen M."/>
            <person name="Engels R."/>
            <person name="Montgomery P."/>
            <person name="Pearson M."/>
            <person name="Howarth C."/>
            <person name="Larson L."/>
            <person name="White J."/>
            <person name="O'Leary S."/>
            <person name="Kodira C."/>
            <person name="Zeng Q."/>
            <person name="Yandava C."/>
            <person name="Alvarado L."/>
            <person name="Longcore J."/>
            <person name="James T."/>
        </authorList>
    </citation>
    <scope>NUCLEOTIDE SEQUENCE [LARGE SCALE GENOMIC DNA]</scope>
    <source>
        <strain evidence="2 3">JEL423</strain>
    </source>
</reference>
<dbReference type="EMBL" id="DS022304">
    <property type="protein sequence ID" value="OAJ40727.1"/>
    <property type="molecule type" value="Genomic_DNA"/>
</dbReference>
<evidence type="ECO:0000313" key="3">
    <source>
        <dbReference type="Proteomes" id="UP000077115"/>
    </source>
</evidence>
<name>A0A177WKU9_BATDL</name>